<proteinExistence type="predicted"/>
<name>A0A2Z6LR98_TRISU</name>
<feature type="region of interest" description="Disordered" evidence="1">
    <location>
        <begin position="1"/>
        <end position="43"/>
    </location>
</feature>
<sequence>MRDERIKVSAASKRPGQHRPNDPPPAEKPTSVGHQQLTNASVDAAVDPPVVMTMSFIRQQINMGIHEIMYQVSGIVKPMVHNEVQQVRELEANKLISQCCSS</sequence>
<reference evidence="3" key="1">
    <citation type="journal article" date="2017" name="Front. Plant Sci.">
        <title>Climate Clever Clovers: New Paradigm to Reduce the Environmental Footprint of Ruminants by Breeding Low Methanogenic Forages Utilizing Haplotype Variation.</title>
        <authorList>
            <person name="Kaur P."/>
            <person name="Appels R."/>
            <person name="Bayer P.E."/>
            <person name="Keeble-Gagnere G."/>
            <person name="Wang J."/>
            <person name="Hirakawa H."/>
            <person name="Shirasawa K."/>
            <person name="Vercoe P."/>
            <person name="Stefanova K."/>
            <person name="Durmic Z."/>
            <person name="Nichols P."/>
            <person name="Revell C."/>
            <person name="Isobe S.N."/>
            <person name="Edwards D."/>
            <person name="Erskine W."/>
        </authorList>
    </citation>
    <scope>NUCLEOTIDE SEQUENCE [LARGE SCALE GENOMIC DNA]</scope>
    <source>
        <strain evidence="3">cv. Daliak</strain>
    </source>
</reference>
<feature type="compositionally biased region" description="Polar residues" evidence="1">
    <location>
        <begin position="32"/>
        <end position="41"/>
    </location>
</feature>
<protein>
    <submittedName>
        <fullName evidence="2">Uncharacterized protein</fullName>
    </submittedName>
</protein>
<dbReference type="Proteomes" id="UP000242715">
    <property type="component" value="Unassembled WGS sequence"/>
</dbReference>
<dbReference type="EMBL" id="DF973232">
    <property type="protein sequence ID" value="GAU21571.1"/>
    <property type="molecule type" value="Genomic_DNA"/>
</dbReference>
<organism evidence="2 3">
    <name type="scientific">Trifolium subterraneum</name>
    <name type="common">Subterranean clover</name>
    <dbReference type="NCBI Taxonomy" id="3900"/>
    <lineage>
        <taxon>Eukaryota</taxon>
        <taxon>Viridiplantae</taxon>
        <taxon>Streptophyta</taxon>
        <taxon>Embryophyta</taxon>
        <taxon>Tracheophyta</taxon>
        <taxon>Spermatophyta</taxon>
        <taxon>Magnoliopsida</taxon>
        <taxon>eudicotyledons</taxon>
        <taxon>Gunneridae</taxon>
        <taxon>Pentapetalae</taxon>
        <taxon>rosids</taxon>
        <taxon>fabids</taxon>
        <taxon>Fabales</taxon>
        <taxon>Fabaceae</taxon>
        <taxon>Papilionoideae</taxon>
        <taxon>50 kb inversion clade</taxon>
        <taxon>NPAAA clade</taxon>
        <taxon>Hologalegina</taxon>
        <taxon>IRL clade</taxon>
        <taxon>Trifolieae</taxon>
        <taxon>Trifolium</taxon>
    </lineage>
</organism>
<dbReference type="AlphaFoldDB" id="A0A2Z6LR98"/>
<dbReference type="OrthoDB" id="10571527at2759"/>
<evidence type="ECO:0000313" key="2">
    <source>
        <dbReference type="EMBL" id="GAU21571.1"/>
    </source>
</evidence>
<evidence type="ECO:0000313" key="3">
    <source>
        <dbReference type="Proteomes" id="UP000242715"/>
    </source>
</evidence>
<gene>
    <name evidence="2" type="ORF">TSUD_35340</name>
</gene>
<accession>A0A2Z6LR98</accession>
<keyword evidence="3" id="KW-1185">Reference proteome</keyword>
<evidence type="ECO:0000256" key="1">
    <source>
        <dbReference type="SAM" id="MobiDB-lite"/>
    </source>
</evidence>